<comment type="caution">
    <text evidence="1">The sequence shown here is derived from an EMBL/GenBank/DDBJ whole genome shotgun (WGS) entry which is preliminary data.</text>
</comment>
<proteinExistence type="predicted"/>
<name>A0A9P7AGJ5_9AGAM</name>
<accession>A0A9P7AGJ5</accession>
<evidence type="ECO:0008006" key="3">
    <source>
        <dbReference type="Google" id="ProtNLM"/>
    </source>
</evidence>
<dbReference type="AlphaFoldDB" id="A0A9P7AGJ5"/>
<dbReference type="GeneID" id="64592199"/>
<dbReference type="OrthoDB" id="3051642at2759"/>
<sequence>MKVPPATFEEAMQRPDRNEWLSAMQAELGIMKEMSVYRVVPLPEGRKAIGNRWVLEFKEDNKGGSAYKALKVQQFRE</sequence>
<protein>
    <recommendedName>
        <fullName evidence="3">Reverse transcriptase Ty1/copia-type domain-containing protein</fullName>
    </recommendedName>
</protein>
<dbReference type="Proteomes" id="UP000719766">
    <property type="component" value="Unassembled WGS sequence"/>
</dbReference>
<evidence type="ECO:0000313" key="2">
    <source>
        <dbReference type="Proteomes" id="UP000719766"/>
    </source>
</evidence>
<organism evidence="1 2">
    <name type="scientific">Suillus plorans</name>
    <dbReference type="NCBI Taxonomy" id="116603"/>
    <lineage>
        <taxon>Eukaryota</taxon>
        <taxon>Fungi</taxon>
        <taxon>Dikarya</taxon>
        <taxon>Basidiomycota</taxon>
        <taxon>Agaricomycotina</taxon>
        <taxon>Agaricomycetes</taxon>
        <taxon>Agaricomycetidae</taxon>
        <taxon>Boletales</taxon>
        <taxon>Suillineae</taxon>
        <taxon>Suillaceae</taxon>
        <taxon>Suillus</taxon>
    </lineage>
</organism>
<dbReference type="RefSeq" id="XP_041156223.1">
    <property type="nucleotide sequence ID" value="XM_041298435.1"/>
</dbReference>
<evidence type="ECO:0000313" key="1">
    <source>
        <dbReference type="EMBL" id="KAG1789087.1"/>
    </source>
</evidence>
<keyword evidence="2" id="KW-1185">Reference proteome</keyword>
<dbReference type="EMBL" id="JABBWE010000062">
    <property type="protein sequence ID" value="KAG1789087.1"/>
    <property type="molecule type" value="Genomic_DNA"/>
</dbReference>
<gene>
    <name evidence="1" type="ORF">HD556DRAFT_1244325</name>
</gene>
<reference evidence="1" key="1">
    <citation type="journal article" date="2020" name="New Phytol.">
        <title>Comparative genomics reveals dynamic genome evolution in host specialist ectomycorrhizal fungi.</title>
        <authorList>
            <person name="Lofgren L.A."/>
            <person name="Nguyen N.H."/>
            <person name="Vilgalys R."/>
            <person name="Ruytinx J."/>
            <person name="Liao H.L."/>
            <person name="Branco S."/>
            <person name="Kuo A."/>
            <person name="LaButti K."/>
            <person name="Lipzen A."/>
            <person name="Andreopoulos W."/>
            <person name="Pangilinan J."/>
            <person name="Riley R."/>
            <person name="Hundley H."/>
            <person name="Na H."/>
            <person name="Barry K."/>
            <person name="Grigoriev I.V."/>
            <person name="Stajich J.E."/>
            <person name="Kennedy P.G."/>
        </authorList>
    </citation>
    <scope>NUCLEOTIDE SEQUENCE</scope>
    <source>
        <strain evidence="1">S12</strain>
    </source>
</reference>